<proteinExistence type="predicted"/>
<dbReference type="Proteomes" id="UP000886998">
    <property type="component" value="Unassembled WGS sequence"/>
</dbReference>
<sequence>MTANFLFRFLICTLILLYWSPFLSFSDDTTAIPKVNKSRFLSKRSLLHTLVGQQEDFDVIQHQNSSFIQQGIAMPFCNLFGCKTSAAPKLKCDKGYRFDEDVKRCRLLVIMALMTANFLFRFLICTLILIYWSPFLSFSDDTTAIPKVNKSRFLSRRSLLHTLVGQQEDFDVIQHQNSSFIQQGIAMPFCNLFGCKTSAAPKLKCDKGYRFDEDAKRCRLLVNDTSI</sequence>
<name>A0A8X6WL74_9ARAC</name>
<dbReference type="EMBL" id="BMAV01000181">
    <property type="protein sequence ID" value="GFY37207.1"/>
    <property type="molecule type" value="Genomic_DNA"/>
</dbReference>
<dbReference type="OrthoDB" id="6434058at2759"/>
<feature type="transmembrane region" description="Helical" evidence="1">
    <location>
        <begin position="107"/>
        <end position="132"/>
    </location>
</feature>
<evidence type="ECO:0000313" key="3">
    <source>
        <dbReference type="Proteomes" id="UP000886998"/>
    </source>
</evidence>
<keyword evidence="1" id="KW-0812">Transmembrane</keyword>
<dbReference type="AlphaFoldDB" id="A0A8X6WL74"/>
<gene>
    <name evidence="2" type="primary">NCL1_30400</name>
    <name evidence="2" type="ORF">TNIN_271041</name>
</gene>
<reference evidence="2" key="1">
    <citation type="submission" date="2020-08" db="EMBL/GenBank/DDBJ databases">
        <title>Multicomponent nature underlies the extraordinary mechanical properties of spider dragline silk.</title>
        <authorList>
            <person name="Kono N."/>
            <person name="Nakamura H."/>
            <person name="Mori M."/>
            <person name="Yoshida Y."/>
            <person name="Ohtoshi R."/>
            <person name="Malay A.D."/>
            <person name="Moran D.A.P."/>
            <person name="Tomita M."/>
            <person name="Numata K."/>
            <person name="Arakawa K."/>
        </authorList>
    </citation>
    <scope>NUCLEOTIDE SEQUENCE</scope>
</reference>
<protein>
    <submittedName>
        <fullName evidence="2">Uncharacterized protein</fullName>
    </submittedName>
</protein>
<evidence type="ECO:0000313" key="2">
    <source>
        <dbReference type="EMBL" id="GFY37207.1"/>
    </source>
</evidence>
<evidence type="ECO:0000256" key="1">
    <source>
        <dbReference type="SAM" id="Phobius"/>
    </source>
</evidence>
<comment type="caution">
    <text evidence="2">The sequence shown here is derived from an EMBL/GenBank/DDBJ whole genome shotgun (WGS) entry which is preliminary data.</text>
</comment>
<keyword evidence="1" id="KW-0472">Membrane</keyword>
<organism evidence="2 3">
    <name type="scientific">Trichonephila inaurata madagascariensis</name>
    <dbReference type="NCBI Taxonomy" id="2747483"/>
    <lineage>
        <taxon>Eukaryota</taxon>
        <taxon>Metazoa</taxon>
        <taxon>Ecdysozoa</taxon>
        <taxon>Arthropoda</taxon>
        <taxon>Chelicerata</taxon>
        <taxon>Arachnida</taxon>
        <taxon>Araneae</taxon>
        <taxon>Araneomorphae</taxon>
        <taxon>Entelegynae</taxon>
        <taxon>Araneoidea</taxon>
        <taxon>Nephilidae</taxon>
        <taxon>Trichonephila</taxon>
        <taxon>Trichonephila inaurata</taxon>
    </lineage>
</organism>
<feature type="transmembrane region" description="Helical" evidence="1">
    <location>
        <begin position="6"/>
        <end position="25"/>
    </location>
</feature>
<keyword evidence="3" id="KW-1185">Reference proteome</keyword>
<accession>A0A8X6WL74</accession>
<keyword evidence="1" id="KW-1133">Transmembrane helix</keyword>